<organism evidence="9 10">
    <name type="scientific">Dankookia rubra</name>
    <dbReference type="NCBI Taxonomy" id="1442381"/>
    <lineage>
        <taxon>Bacteria</taxon>
        <taxon>Pseudomonadati</taxon>
        <taxon>Pseudomonadota</taxon>
        <taxon>Alphaproteobacteria</taxon>
        <taxon>Acetobacterales</taxon>
        <taxon>Roseomonadaceae</taxon>
        <taxon>Dankookia</taxon>
    </lineage>
</organism>
<sequence length="365" mass="37588">MRPRRRPRRWRPADLRGPRALHPQQDLLIRRRGFCGKGAGRRGRRPFGGPDRPGPFRLRREGLLAFSGLCGLVLAPHPSRTSAAPMPATRVSVSSAPLAGVRRFASPAVKAAIRRRLFEFLGLACGLAGLALLVALASYDAADPSLSTATTRRAANLVGPAGAMLADLLLQGFGWAGALPGVALLAWAWRLATHRGLGLFPARLAALLAAMPVAGAALTLAPLPANLPTAAGAGGAGGSITARALHDSAEALLGPFGGLLSTAALVLAAVLLGIAAFALSPAEWLRLGRAAQKGTVGVAQAGSAGMRGTAGLLGRVAAPVRSLFRFRRNRPVVPGADLSAVLRAADAAAEQRRRPRAEPGAAPPR</sequence>
<evidence type="ECO:0000256" key="7">
    <source>
        <dbReference type="SAM" id="Phobius"/>
    </source>
</evidence>
<accession>A0A4R5Q7K1</accession>
<keyword evidence="2" id="KW-1003">Cell membrane</keyword>
<feature type="compositionally biased region" description="Basic residues" evidence="6">
    <location>
        <begin position="36"/>
        <end position="45"/>
    </location>
</feature>
<dbReference type="Proteomes" id="UP000295096">
    <property type="component" value="Unassembled WGS sequence"/>
</dbReference>
<comment type="subcellular location">
    <subcellularLocation>
        <location evidence="1">Cell membrane</location>
        <topology evidence="1">Multi-pass membrane protein</topology>
    </subcellularLocation>
</comment>
<evidence type="ECO:0000256" key="6">
    <source>
        <dbReference type="SAM" id="MobiDB-lite"/>
    </source>
</evidence>
<gene>
    <name evidence="9" type="ORF">E2C06_30165</name>
</gene>
<feature type="transmembrane region" description="Helical" evidence="7">
    <location>
        <begin position="120"/>
        <end position="139"/>
    </location>
</feature>
<evidence type="ECO:0000256" key="2">
    <source>
        <dbReference type="ARBA" id="ARBA00022475"/>
    </source>
</evidence>
<dbReference type="AlphaFoldDB" id="A0A4R5Q7K1"/>
<protein>
    <recommendedName>
        <fullName evidence="8">DNA translocase FtsK 4TM region domain-containing protein</fullName>
    </recommendedName>
</protein>
<feature type="region of interest" description="Disordered" evidence="6">
    <location>
        <begin position="36"/>
        <end position="55"/>
    </location>
</feature>
<dbReference type="InterPro" id="IPR025199">
    <property type="entry name" value="FtsK_4TM"/>
</dbReference>
<evidence type="ECO:0000256" key="5">
    <source>
        <dbReference type="ARBA" id="ARBA00023136"/>
    </source>
</evidence>
<evidence type="ECO:0000256" key="3">
    <source>
        <dbReference type="ARBA" id="ARBA00022692"/>
    </source>
</evidence>
<keyword evidence="4 7" id="KW-1133">Transmembrane helix</keyword>
<evidence type="ECO:0000259" key="8">
    <source>
        <dbReference type="Pfam" id="PF13491"/>
    </source>
</evidence>
<feature type="non-terminal residue" evidence="9">
    <location>
        <position position="365"/>
    </location>
</feature>
<evidence type="ECO:0000256" key="1">
    <source>
        <dbReference type="ARBA" id="ARBA00004651"/>
    </source>
</evidence>
<keyword evidence="3 7" id="KW-0812">Transmembrane</keyword>
<keyword evidence="5 7" id="KW-0472">Membrane</keyword>
<feature type="transmembrane region" description="Helical" evidence="7">
    <location>
        <begin position="173"/>
        <end position="192"/>
    </location>
</feature>
<proteinExistence type="predicted"/>
<name>A0A4R5Q7K1_9PROT</name>
<dbReference type="Pfam" id="PF13491">
    <property type="entry name" value="FtsK_4TM"/>
    <property type="match status" value="1"/>
</dbReference>
<evidence type="ECO:0000313" key="9">
    <source>
        <dbReference type="EMBL" id="TDH58880.1"/>
    </source>
</evidence>
<evidence type="ECO:0000313" key="10">
    <source>
        <dbReference type="Proteomes" id="UP000295096"/>
    </source>
</evidence>
<evidence type="ECO:0000256" key="4">
    <source>
        <dbReference type="ARBA" id="ARBA00022989"/>
    </source>
</evidence>
<feature type="transmembrane region" description="Helical" evidence="7">
    <location>
        <begin position="204"/>
        <end position="223"/>
    </location>
</feature>
<dbReference type="GO" id="GO:0005886">
    <property type="term" value="C:plasma membrane"/>
    <property type="evidence" value="ECO:0007669"/>
    <property type="project" value="UniProtKB-SubCell"/>
</dbReference>
<feature type="transmembrane region" description="Helical" evidence="7">
    <location>
        <begin position="256"/>
        <end position="279"/>
    </location>
</feature>
<dbReference type="EMBL" id="SMSJ01000091">
    <property type="protein sequence ID" value="TDH58880.1"/>
    <property type="molecule type" value="Genomic_DNA"/>
</dbReference>
<keyword evidence="10" id="KW-1185">Reference proteome</keyword>
<comment type="caution">
    <text evidence="9">The sequence shown here is derived from an EMBL/GenBank/DDBJ whole genome shotgun (WGS) entry which is preliminary data.</text>
</comment>
<reference evidence="9 10" key="1">
    <citation type="journal article" date="2016" name="J. Microbiol.">
        <title>Dankookia rubra gen. nov., sp. nov., an alphaproteobacterium isolated from sediment of a shallow stream.</title>
        <authorList>
            <person name="Kim W.H."/>
            <person name="Kim D.H."/>
            <person name="Kang K."/>
            <person name="Ahn T.Y."/>
        </authorList>
    </citation>
    <scope>NUCLEOTIDE SEQUENCE [LARGE SCALE GENOMIC DNA]</scope>
    <source>
        <strain evidence="9 10">JCM30602</strain>
    </source>
</reference>
<feature type="domain" description="DNA translocase FtsK 4TM region" evidence="8">
    <location>
        <begin position="115"/>
        <end position="278"/>
    </location>
</feature>